<protein>
    <submittedName>
        <fullName evidence="1">Putative HicB family RNase H-like nuclease</fullName>
    </submittedName>
</protein>
<dbReference type="GO" id="GO:0006355">
    <property type="term" value="P:regulation of DNA-templated transcription"/>
    <property type="evidence" value="ECO:0007669"/>
    <property type="project" value="InterPro"/>
</dbReference>
<accession>A0A4Q7U2B7</accession>
<dbReference type="SUPFAM" id="SSF143100">
    <property type="entry name" value="TTHA1013/TTHA0281-like"/>
    <property type="match status" value="1"/>
</dbReference>
<dbReference type="InterPro" id="IPR008651">
    <property type="entry name" value="Uncharacterised_HicB"/>
</dbReference>
<keyword evidence="2" id="KW-1185">Reference proteome</keyword>
<evidence type="ECO:0000313" key="2">
    <source>
        <dbReference type="Proteomes" id="UP000292408"/>
    </source>
</evidence>
<dbReference type="Pfam" id="PF05534">
    <property type="entry name" value="HicB"/>
    <property type="match status" value="1"/>
</dbReference>
<dbReference type="EMBL" id="SGXT01000004">
    <property type="protein sequence ID" value="RZT66422.1"/>
    <property type="molecule type" value="Genomic_DNA"/>
</dbReference>
<dbReference type="SUPFAM" id="SSF47598">
    <property type="entry name" value="Ribbon-helix-helix"/>
    <property type="match status" value="1"/>
</dbReference>
<dbReference type="InterPro" id="IPR035069">
    <property type="entry name" value="TTHA1013/TTHA0281-like"/>
</dbReference>
<gene>
    <name evidence="1" type="ORF">EV140_0096</name>
</gene>
<dbReference type="RefSeq" id="WP_130280007.1">
    <property type="nucleotide sequence ID" value="NZ_SGXT01000004.1"/>
</dbReference>
<reference evidence="1 2" key="1">
    <citation type="journal article" date="2015" name="Stand. Genomic Sci.">
        <title>Genomic Encyclopedia of Bacterial and Archaeal Type Strains, Phase III: the genomes of soil and plant-associated and newly described type strains.</title>
        <authorList>
            <person name="Whitman W.B."/>
            <person name="Woyke T."/>
            <person name="Klenk H.P."/>
            <person name="Zhou Y."/>
            <person name="Lilburn T.G."/>
            <person name="Beck B.J."/>
            <person name="De Vos P."/>
            <person name="Vandamme P."/>
            <person name="Eisen J.A."/>
            <person name="Garrity G."/>
            <person name="Hugenholtz P."/>
            <person name="Kyrpides N.C."/>
        </authorList>
    </citation>
    <scope>NUCLEOTIDE SEQUENCE [LARGE SCALE GENOMIC DNA]</scope>
    <source>
        <strain evidence="1 2">AC4r</strain>
    </source>
</reference>
<evidence type="ECO:0000313" key="1">
    <source>
        <dbReference type="EMBL" id="RZT66422.1"/>
    </source>
</evidence>
<name>A0A4Q7U2B7_9MICO</name>
<dbReference type="Proteomes" id="UP000292408">
    <property type="component" value="Unassembled WGS sequence"/>
</dbReference>
<dbReference type="AlphaFoldDB" id="A0A4Q7U2B7"/>
<dbReference type="OrthoDB" id="5297106at2"/>
<dbReference type="InterPro" id="IPR010985">
    <property type="entry name" value="Ribbon_hlx_hlx"/>
</dbReference>
<organism evidence="1 2">
    <name type="scientific">Microcella alkaliphila</name>
    <dbReference type="NCBI Taxonomy" id="279828"/>
    <lineage>
        <taxon>Bacteria</taxon>
        <taxon>Bacillati</taxon>
        <taxon>Actinomycetota</taxon>
        <taxon>Actinomycetes</taxon>
        <taxon>Micrococcales</taxon>
        <taxon>Microbacteriaceae</taxon>
        <taxon>Microcella</taxon>
    </lineage>
</organism>
<sequence>MSDDHYTYRVTWSPEDGEYVATVAEFGSLSWLDADPTVALTKLRNVVAEVVADLQANGEPVPEPLADRHYSGEFRLRIPPTLHRTLAIEAAEQGISLNRLVSAKVAG</sequence>
<proteinExistence type="predicted"/>
<comment type="caution">
    <text evidence="1">The sequence shown here is derived from an EMBL/GenBank/DDBJ whole genome shotgun (WGS) entry which is preliminary data.</text>
</comment>